<dbReference type="Pfam" id="PF24869">
    <property type="entry name" value="DUF7734"/>
    <property type="match status" value="1"/>
</dbReference>
<dbReference type="RefSeq" id="WP_099534049.1">
    <property type="nucleotide sequence ID" value="NZ_JAZAQF010000042.1"/>
</dbReference>
<evidence type="ECO:0000259" key="1">
    <source>
        <dbReference type="Pfam" id="PF24869"/>
    </source>
</evidence>
<protein>
    <recommendedName>
        <fullName evidence="1">DUF7734 domain-containing protein</fullName>
    </recommendedName>
</protein>
<name>A0ABW7C874_9CYAN</name>
<dbReference type="InterPro" id="IPR056636">
    <property type="entry name" value="DUF7734"/>
</dbReference>
<keyword evidence="3" id="KW-1185">Reference proteome</keyword>
<reference evidence="3" key="1">
    <citation type="journal article" date="2024" name="Algal Res.">
        <title>Biochemical, toxicological and genomic investigation of a high-biomass producing Limnothrix strain isolated from Italian shallow drinking water reservoir.</title>
        <authorList>
            <person name="Simonazzi M."/>
            <person name="Shishido T.K."/>
            <person name="Delbaje E."/>
            <person name="Wahlsten M."/>
            <person name="Fewer D.P."/>
            <person name="Sivonen K."/>
            <person name="Pezzolesi L."/>
            <person name="Pistocchi R."/>
        </authorList>
    </citation>
    <scope>NUCLEOTIDE SEQUENCE [LARGE SCALE GENOMIC DNA]</scope>
    <source>
        <strain evidence="3">LRLZ20PSL1</strain>
    </source>
</reference>
<dbReference type="PANTHER" id="PTHR36729:SF2">
    <property type="entry name" value="EXPRESSED PROTEIN"/>
    <property type="match status" value="1"/>
</dbReference>
<sequence length="97" mass="10714">MTLLQRLERYTQGRSTEVWIVHAIVDGEPDQVMVFKGFSSSLMRPTAFDPDVPVLPPDATITAVDRAMAPFKPTEPRYLDQGLSIDHVDALLAAADC</sequence>
<dbReference type="PANTHER" id="PTHR36729">
    <property type="entry name" value="EXPRESSED PROTEIN"/>
    <property type="match status" value="1"/>
</dbReference>
<accession>A0ABW7C874</accession>
<proteinExistence type="predicted"/>
<evidence type="ECO:0000313" key="2">
    <source>
        <dbReference type="EMBL" id="MFG3817377.1"/>
    </source>
</evidence>
<feature type="domain" description="DUF7734" evidence="1">
    <location>
        <begin position="5"/>
        <end position="91"/>
    </location>
</feature>
<comment type="caution">
    <text evidence="2">The sequence shown here is derived from an EMBL/GenBank/DDBJ whole genome shotgun (WGS) entry which is preliminary data.</text>
</comment>
<gene>
    <name evidence="2" type="ORF">VPK24_06980</name>
</gene>
<evidence type="ECO:0000313" key="3">
    <source>
        <dbReference type="Proteomes" id="UP001604335"/>
    </source>
</evidence>
<dbReference type="EMBL" id="JAZAQF010000042">
    <property type="protein sequence ID" value="MFG3817377.1"/>
    <property type="molecule type" value="Genomic_DNA"/>
</dbReference>
<organism evidence="2 3">
    <name type="scientific">Limnothrix redekei LRLZ20PSL1</name>
    <dbReference type="NCBI Taxonomy" id="3112953"/>
    <lineage>
        <taxon>Bacteria</taxon>
        <taxon>Bacillati</taxon>
        <taxon>Cyanobacteriota</taxon>
        <taxon>Cyanophyceae</taxon>
        <taxon>Pseudanabaenales</taxon>
        <taxon>Pseudanabaenaceae</taxon>
        <taxon>Limnothrix</taxon>
    </lineage>
</organism>
<dbReference type="Proteomes" id="UP001604335">
    <property type="component" value="Unassembled WGS sequence"/>
</dbReference>